<dbReference type="OrthoDB" id="282744at2"/>
<accession>K7A3K6</accession>
<dbReference type="InterPro" id="IPR018062">
    <property type="entry name" value="HTH_AraC-typ_CS"/>
</dbReference>
<dbReference type="EMBL" id="CP003837">
    <property type="protein sequence ID" value="AGH43222.1"/>
    <property type="molecule type" value="Genomic_DNA"/>
</dbReference>
<dbReference type="InterPro" id="IPR018060">
    <property type="entry name" value="HTH_AraC"/>
</dbReference>
<dbReference type="InterPro" id="IPR009057">
    <property type="entry name" value="Homeodomain-like_sf"/>
</dbReference>
<dbReference type="Gene3D" id="1.10.10.60">
    <property type="entry name" value="Homeodomain-like"/>
    <property type="match status" value="2"/>
</dbReference>
<evidence type="ECO:0000256" key="1">
    <source>
        <dbReference type="ARBA" id="ARBA00023015"/>
    </source>
</evidence>
<feature type="domain" description="HTH araC/xylS-type" evidence="4">
    <location>
        <begin position="236"/>
        <end position="334"/>
    </location>
</feature>
<dbReference type="PROSITE" id="PS00041">
    <property type="entry name" value="HTH_ARAC_FAMILY_1"/>
    <property type="match status" value="1"/>
</dbReference>
<evidence type="ECO:0000256" key="3">
    <source>
        <dbReference type="ARBA" id="ARBA00023163"/>
    </source>
</evidence>
<evidence type="ECO:0000259" key="4">
    <source>
        <dbReference type="PROSITE" id="PS01124"/>
    </source>
</evidence>
<keyword evidence="6" id="KW-1185">Reference proteome</keyword>
<dbReference type="eggNOG" id="COG4977">
    <property type="taxonomic scope" value="Bacteria"/>
</dbReference>
<gene>
    <name evidence="5" type="ORF">C427_1113</name>
</gene>
<dbReference type="NCBIfam" id="NF007860">
    <property type="entry name" value="PRK10572.1"/>
    <property type="match status" value="1"/>
</dbReference>
<dbReference type="InterPro" id="IPR003313">
    <property type="entry name" value="AraC-bd"/>
</dbReference>
<dbReference type="InterPro" id="IPR037923">
    <property type="entry name" value="HTH-like"/>
</dbReference>
<sequence length="343" mass="39928">MGDHTGSPFHYLTQNLPSEITHSIFQRQANTQNLLKEWQADFAAFGGISEFNASRFLIMIYNSLEDVDTLFTNHITPGTTRHKRDDFSDYVTRRPHSKLGWSLQMTIEGNGHYNCIRDQFVSKPGDLILLSPDALYDYRREQSCDLWVHQWVYFQQEERWLELLQWPEIGPGIHHIQTSTSCYGILKSLFEQIGELHLQASEFSEALKKNILEQILIRSRQLAPKKSLIPFDKRIRLIADYIALNFNQSFTIDTLAALVGLSPARLSALFKQQTGSTMLNFRDERRMARAAQLLAQTQHPINKVAETVGYDDPLYFSRCFSQHLNCNPRQYRKKHQNIEYRKD</sequence>
<dbReference type="GO" id="GO:0043565">
    <property type="term" value="F:sequence-specific DNA binding"/>
    <property type="evidence" value="ECO:0007669"/>
    <property type="project" value="InterPro"/>
</dbReference>
<dbReference type="AlphaFoldDB" id="K7A3K6"/>
<dbReference type="PATRIC" id="fig|1129794.4.peg.1101"/>
<dbReference type="SUPFAM" id="SSF51215">
    <property type="entry name" value="Regulatory protein AraC"/>
    <property type="match status" value="1"/>
</dbReference>
<name>K7A3K6_9ALTE</name>
<dbReference type="Pfam" id="PF12833">
    <property type="entry name" value="HTH_18"/>
    <property type="match status" value="1"/>
</dbReference>
<keyword evidence="2" id="KW-0238">DNA-binding</keyword>
<dbReference type="SMART" id="SM00342">
    <property type="entry name" value="HTH_ARAC"/>
    <property type="match status" value="1"/>
</dbReference>
<dbReference type="RefSeq" id="WP_007636801.1">
    <property type="nucleotide sequence ID" value="NC_020514.1"/>
</dbReference>
<protein>
    <recommendedName>
        <fullName evidence="4">HTH araC/xylS-type domain-containing protein</fullName>
    </recommendedName>
</protein>
<dbReference type="Gene3D" id="2.60.120.280">
    <property type="entry name" value="Regulatory protein AraC"/>
    <property type="match status" value="1"/>
</dbReference>
<dbReference type="PANTHER" id="PTHR43280">
    <property type="entry name" value="ARAC-FAMILY TRANSCRIPTIONAL REGULATOR"/>
    <property type="match status" value="1"/>
</dbReference>
<dbReference type="GO" id="GO:0003700">
    <property type="term" value="F:DNA-binding transcription factor activity"/>
    <property type="evidence" value="ECO:0007669"/>
    <property type="project" value="InterPro"/>
</dbReference>
<reference evidence="5 6" key="1">
    <citation type="journal article" date="2013" name="Genome Announc.">
        <title>Complete Genome Sequence of Glaciecola psychrophila Strain 170T.</title>
        <authorList>
            <person name="Yin J."/>
            <person name="Chen J."/>
            <person name="Liu G."/>
            <person name="Yu Y."/>
            <person name="Song L."/>
            <person name="Wang X."/>
            <person name="Qu X."/>
        </authorList>
    </citation>
    <scope>NUCLEOTIDE SEQUENCE [LARGE SCALE GENOMIC DNA]</scope>
    <source>
        <strain evidence="5 6">170</strain>
    </source>
</reference>
<keyword evidence="1" id="KW-0805">Transcription regulation</keyword>
<evidence type="ECO:0000313" key="5">
    <source>
        <dbReference type="EMBL" id="AGH43222.1"/>
    </source>
</evidence>
<evidence type="ECO:0000313" key="6">
    <source>
        <dbReference type="Proteomes" id="UP000011864"/>
    </source>
</evidence>
<proteinExistence type="predicted"/>
<dbReference type="KEGG" id="gps:C427_1113"/>
<dbReference type="Pfam" id="PF02311">
    <property type="entry name" value="AraC_binding"/>
    <property type="match status" value="1"/>
</dbReference>
<dbReference type="PANTHER" id="PTHR43280:SF25">
    <property type="entry name" value="ARABINOSE OPERON REGULATORY PROTEIN"/>
    <property type="match status" value="1"/>
</dbReference>
<dbReference type="STRING" id="1129794.C427_1113"/>
<dbReference type="PROSITE" id="PS01124">
    <property type="entry name" value="HTH_ARAC_FAMILY_2"/>
    <property type="match status" value="1"/>
</dbReference>
<dbReference type="Proteomes" id="UP000011864">
    <property type="component" value="Chromosome"/>
</dbReference>
<organism evidence="5 6">
    <name type="scientific">Paraglaciecola psychrophila 170</name>
    <dbReference type="NCBI Taxonomy" id="1129794"/>
    <lineage>
        <taxon>Bacteria</taxon>
        <taxon>Pseudomonadati</taxon>
        <taxon>Pseudomonadota</taxon>
        <taxon>Gammaproteobacteria</taxon>
        <taxon>Alteromonadales</taxon>
        <taxon>Alteromonadaceae</taxon>
        <taxon>Paraglaciecola</taxon>
    </lineage>
</organism>
<keyword evidence="3" id="KW-0804">Transcription</keyword>
<evidence type="ECO:0000256" key="2">
    <source>
        <dbReference type="ARBA" id="ARBA00023125"/>
    </source>
</evidence>
<dbReference type="SUPFAM" id="SSF46689">
    <property type="entry name" value="Homeodomain-like"/>
    <property type="match status" value="2"/>
</dbReference>
<dbReference type="HOGENOM" id="CLU_000445_88_6_6"/>